<feature type="domain" description="Glucose-methanol-choline oxidoreductase N-terminal" evidence="6">
    <location>
        <begin position="96"/>
        <end position="119"/>
    </location>
</feature>
<dbReference type="Gene3D" id="3.40.50.1820">
    <property type="entry name" value="alpha/beta hydrolase"/>
    <property type="match status" value="1"/>
</dbReference>
<evidence type="ECO:0000256" key="5">
    <source>
        <dbReference type="RuleBase" id="RU003968"/>
    </source>
</evidence>
<keyword evidence="3 5" id="KW-0274">FAD</keyword>
<comment type="caution">
    <text evidence="7">The sequence shown here is derived from an EMBL/GenBank/DDBJ whole genome shotgun (WGS) entry which is preliminary data.</text>
</comment>
<dbReference type="SUPFAM" id="SSF53474">
    <property type="entry name" value="alpha/beta-Hydrolases"/>
    <property type="match status" value="1"/>
</dbReference>
<gene>
    <name evidence="7" type="ORF">IM811_011392</name>
</gene>
<dbReference type="InterPro" id="IPR029058">
    <property type="entry name" value="AB_hydrolase_fold"/>
</dbReference>
<proteinExistence type="inferred from homology"/>
<evidence type="ECO:0000256" key="4">
    <source>
        <dbReference type="ARBA" id="ARBA00023002"/>
    </source>
</evidence>
<name>A0A8H7NHW8_BIOOC</name>
<dbReference type="InterPro" id="IPR036188">
    <property type="entry name" value="FAD/NAD-bd_sf"/>
</dbReference>
<comment type="cofactor">
    <cofactor evidence="1">
        <name>FAD</name>
        <dbReference type="ChEBI" id="CHEBI:57692"/>
    </cofactor>
</comment>
<dbReference type="EMBL" id="JADCTT010000003">
    <property type="protein sequence ID" value="KAF9755951.1"/>
    <property type="molecule type" value="Genomic_DNA"/>
</dbReference>
<keyword evidence="2 5" id="KW-0285">Flavoprotein</keyword>
<evidence type="ECO:0000259" key="6">
    <source>
        <dbReference type="PROSITE" id="PS00623"/>
    </source>
</evidence>
<dbReference type="Proteomes" id="UP000616885">
    <property type="component" value="Unassembled WGS sequence"/>
</dbReference>
<protein>
    <recommendedName>
        <fullName evidence="6">Glucose-methanol-choline oxidoreductase N-terminal domain-containing protein</fullName>
    </recommendedName>
</protein>
<sequence>MRDSYDVVVIGTGYGGGVAASRMARGKQKVCVLERGKEKWPGEFPEELLDATKELRISGEFAPGDRRSIPGKLVSGGNPTGLYHFVVGDGQNAFMGNGLGGTSLLNANVFLEPSPAVLDMEFWPKELRGKDAWRKYYDRARDVLEPVAYPMTYPELHKAKLLKKQASLMGLENKFYQTPQTTRFEDGPNSTGVHMRASSLTGMDATGINDGSKSTTLVNYLSDAWNWGAEIYCECEVRYVTKAPDRDGYIIYFAWHGEKRGKFKCFYDDLMWVHAKKLVFLGAGCLGTTEILLRSRQFGLSMSDDIGTEMSGNGDMLGFAYNTDYDANCIAHPDPTPTRPVGPCITAVLDLREKKSPLEGFVVEDCAVPHALGPLMFPILEYLPDAARPSYNLIRGAAKFASRVAGRLLHPYSTIGSIAKTGVYLIMSHDSSQGNLTLRNDKPVLSYSGVGRSDSVSRVHEFLEAMTSAVEGNFIANPAWSLLGAQEITVHPIGGARMSSTVCDGSVVPAAVGVNPFATITAIAERSVELAAQKHGITIDYGTKNGLLNLFRSPKLSLLRDEGMKRLADTIAKANDNGNSGVGFSEVMTGFVHAGGNVGDFDVATKLARSRGESAHFFLSVKSWDTEEFLNNNLHPATLTGTFCCSSLGGVFIVHRGTFQLFNQDPREPDTANLTYNFDMVSPSGTKLHFNGYKVVNTGACFNLWEIWRQTSTLYVTITDADAKIVGRGTLHIEPLDLVQELKTFETTGTSTWARLTSAVSFFTFFTKQIAIPFFSSMGRLQWPSTGMDTNFRVTTPSQVIPLVAADGVKTTMLMWNPIGQDGAETVASAPTILFLPGAAVDHRIFALPTIEKNAISYFREAGYRAYCVTHRVGRTHVAEEGHTPYDARRDIYAALAHIRKTSSARGSEDDQKVYVIAHCVGSLALACGILDGTIPGEWIKAMTCSMVFMQPKFGIVNHILSRFPVSVYSKLISPYWDCSSSRNDTFVQQIFNQLLRLYPAGPPRESCRSVVCHRSSLVFGRLWTHKNLNEATHRNLERFIGGISMRSLGWLTACGGLGHVATNEPTHTNLVTPENLHRLKGIPILFLSGARNMVFTGENTDTSYTTLCNLYGKQWYEREVFVDRGHLDAWMGATAYQDVYPRVMRHVDEYMNGK</sequence>
<dbReference type="PROSITE" id="PS00623">
    <property type="entry name" value="GMC_OXRED_1"/>
    <property type="match status" value="1"/>
</dbReference>
<dbReference type="PANTHER" id="PTHR47470">
    <property type="entry name" value="CHOLESTEROL OXIDASE"/>
    <property type="match status" value="1"/>
</dbReference>
<accession>A0A8H7NHW8</accession>
<evidence type="ECO:0000313" key="7">
    <source>
        <dbReference type="EMBL" id="KAF9755951.1"/>
    </source>
</evidence>
<dbReference type="SUPFAM" id="SSF51905">
    <property type="entry name" value="FAD/NAD(P)-binding domain"/>
    <property type="match status" value="1"/>
</dbReference>
<dbReference type="GO" id="GO:0016614">
    <property type="term" value="F:oxidoreductase activity, acting on CH-OH group of donors"/>
    <property type="evidence" value="ECO:0007669"/>
    <property type="project" value="InterPro"/>
</dbReference>
<dbReference type="PANTHER" id="PTHR47470:SF1">
    <property type="entry name" value="FAD-DEPENDENT OXIDOREDUCTASE 2 FAD BINDING DOMAIN-CONTAINING PROTEIN"/>
    <property type="match status" value="1"/>
</dbReference>
<keyword evidence="4" id="KW-0560">Oxidoreductase</keyword>
<evidence type="ECO:0000256" key="3">
    <source>
        <dbReference type="ARBA" id="ARBA00022827"/>
    </source>
</evidence>
<dbReference type="InterPro" id="IPR052542">
    <property type="entry name" value="Cholesterol_Oxidase"/>
</dbReference>
<dbReference type="AlphaFoldDB" id="A0A8H7NHW8"/>
<evidence type="ECO:0000256" key="1">
    <source>
        <dbReference type="ARBA" id="ARBA00001974"/>
    </source>
</evidence>
<evidence type="ECO:0000313" key="8">
    <source>
        <dbReference type="Proteomes" id="UP000616885"/>
    </source>
</evidence>
<dbReference type="Pfam" id="PF00732">
    <property type="entry name" value="GMC_oxred_N"/>
    <property type="match status" value="1"/>
</dbReference>
<reference evidence="7" key="1">
    <citation type="submission" date="2020-10" db="EMBL/GenBank/DDBJ databases">
        <title>High-Quality Genome Resource of Clonostachys rosea strain S41 by Oxford Nanopore Long-Read Sequencing.</title>
        <authorList>
            <person name="Wang H."/>
        </authorList>
    </citation>
    <scope>NUCLEOTIDE SEQUENCE</scope>
    <source>
        <strain evidence="7">S41</strain>
    </source>
</reference>
<dbReference type="InterPro" id="IPR000172">
    <property type="entry name" value="GMC_OxRdtase_N"/>
</dbReference>
<dbReference type="Gene3D" id="3.50.50.60">
    <property type="entry name" value="FAD/NAD(P)-binding domain"/>
    <property type="match status" value="3"/>
</dbReference>
<organism evidence="7 8">
    <name type="scientific">Bionectria ochroleuca</name>
    <name type="common">Gliocladium roseum</name>
    <dbReference type="NCBI Taxonomy" id="29856"/>
    <lineage>
        <taxon>Eukaryota</taxon>
        <taxon>Fungi</taxon>
        <taxon>Dikarya</taxon>
        <taxon>Ascomycota</taxon>
        <taxon>Pezizomycotina</taxon>
        <taxon>Sordariomycetes</taxon>
        <taxon>Hypocreomycetidae</taxon>
        <taxon>Hypocreales</taxon>
        <taxon>Bionectriaceae</taxon>
        <taxon>Clonostachys</taxon>
    </lineage>
</organism>
<comment type="similarity">
    <text evidence="5">Belongs to the GMC oxidoreductase family.</text>
</comment>
<dbReference type="Gene3D" id="3.30.410.10">
    <property type="entry name" value="Cholesterol Oxidase, domain 2"/>
    <property type="match status" value="1"/>
</dbReference>
<evidence type="ECO:0000256" key="2">
    <source>
        <dbReference type="ARBA" id="ARBA00022630"/>
    </source>
</evidence>
<dbReference type="GO" id="GO:0050660">
    <property type="term" value="F:flavin adenine dinucleotide binding"/>
    <property type="evidence" value="ECO:0007669"/>
    <property type="project" value="InterPro"/>
</dbReference>